<comment type="caution">
    <text evidence="7">The sequence shown here is derived from an EMBL/GenBank/DDBJ whole genome shotgun (WGS) entry which is preliminary data.</text>
</comment>
<protein>
    <recommendedName>
        <fullName evidence="9">Tellurite resistance protein</fullName>
    </recommendedName>
</protein>
<evidence type="ECO:0000256" key="5">
    <source>
        <dbReference type="SAM" id="MobiDB-lite"/>
    </source>
</evidence>
<feature type="transmembrane region" description="Helical" evidence="6">
    <location>
        <begin position="86"/>
        <end position="109"/>
    </location>
</feature>
<evidence type="ECO:0000256" key="4">
    <source>
        <dbReference type="ARBA" id="ARBA00023136"/>
    </source>
</evidence>
<dbReference type="Pfam" id="PF03595">
    <property type="entry name" value="SLAC1"/>
    <property type="match status" value="1"/>
</dbReference>
<feature type="region of interest" description="Disordered" evidence="5">
    <location>
        <begin position="185"/>
        <end position="205"/>
    </location>
</feature>
<evidence type="ECO:0000313" key="7">
    <source>
        <dbReference type="EMBL" id="GAA3606442.1"/>
    </source>
</evidence>
<name>A0ABP6ZEW8_9ACTN</name>
<evidence type="ECO:0000256" key="1">
    <source>
        <dbReference type="ARBA" id="ARBA00004141"/>
    </source>
</evidence>
<accession>A0ABP6ZEW8</accession>
<evidence type="ECO:0000256" key="3">
    <source>
        <dbReference type="ARBA" id="ARBA00022989"/>
    </source>
</evidence>
<feature type="transmembrane region" description="Helical" evidence="6">
    <location>
        <begin position="29"/>
        <end position="49"/>
    </location>
</feature>
<keyword evidence="8" id="KW-1185">Reference proteome</keyword>
<feature type="transmembrane region" description="Helical" evidence="6">
    <location>
        <begin position="61"/>
        <end position="80"/>
    </location>
</feature>
<keyword evidence="3 6" id="KW-1133">Transmembrane helix</keyword>
<keyword evidence="4 6" id="KW-0472">Membrane</keyword>
<dbReference type="InterPro" id="IPR004695">
    <property type="entry name" value="SLAC1/Mae1/Ssu1/TehA"/>
</dbReference>
<feature type="transmembrane region" description="Helical" evidence="6">
    <location>
        <begin position="121"/>
        <end position="139"/>
    </location>
</feature>
<feature type="transmembrane region" description="Helical" evidence="6">
    <location>
        <begin position="151"/>
        <end position="171"/>
    </location>
</feature>
<proteinExistence type="predicted"/>
<dbReference type="Proteomes" id="UP001501490">
    <property type="component" value="Unassembled WGS sequence"/>
</dbReference>
<dbReference type="PANTHER" id="PTHR37955:SF1">
    <property type="entry name" value="DEP DOMAIN-CONTAINING PROTEIN"/>
    <property type="match status" value="1"/>
</dbReference>
<evidence type="ECO:0000313" key="8">
    <source>
        <dbReference type="Proteomes" id="UP001501490"/>
    </source>
</evidence>
<organism evidence="7 8">
    <name type="scientific">Microlunatus ginsengisoli</name>
    <dbReference type="NCBI Taxonomy" id="363863"/>
    <lineage>
        <taxon>Bacteria</taxon>
        <taxon>Bacillati</taxon>
        <taxon>Actinomycetota</taxon>
        <taxon>Actinomycetes</taxon>
        <taxon>Propionibacteriales</taxon>
        <taxon>Propionibacteriaceae</taxon>
        <taxon>Microlunatus</taxon>
    </lineage>
</organism>
<dbReference type="PANTHER" id="PTHR37955">
    <property type="entry name" value="TELLURITE RESISTANCE PROTEIN TEHA"/>
    <property type="match status" value="1"/>
</dbReference>
<reference evidence="8" key="1">
    <citation type="journal article" date="2019" name="Int. J. Syst. Evol. Microbiol.">
        <title>The Global Catalogue of Microorganisms (GCM) 10K type strain sequencing project: providing services to taxonomists for standard genome sequencing and annotation.</title>
        <authorList>
            <consortium name="The Broad Institute Genomics Platform"/>
            <consortium name="The Broad Institute Genome Sequencing Center for Infectious Disease"/>
            <person name="Wu L."/>
            <person name="Ma J."/>
        </authorList>
    </citation>
    <scope>NUCLEOTIDE SEQUENCE [LARGE SCALE GENOMIC DNA]</scope>
    <source>
        <strain evidence="8">JCM 16929</strain>
    </source>
</reference>
<evidence type="ECO:0000256" key="6">
    <source>
        <dbReference type="SAM" id="Phobius"/>
    </source>
</evidence>
<dbReference type="InterPro" id="IPR038665">
    <property type="entry name" value="Voltage-dep_anion_channel_sf"/>
</dbReference>
<dbReference type="InterPro" id="IPR052951">
    <property type="entry name" value="Tellurite_res_ion_channel"/>
</dbReference>
<evidence type="ECO:0000256" key="2">
    <source>
        <dbReference type="ARBA" id="ARBA00022692"/>
    </source>
</evidence>
<sequence>MYPGYFLPTVAGGLLASYCASVAGQPVLASVMFGLGLICWFILGSIMLARLFARPSLPTPLLPTLAIEVAPAAIAGLAWFRLRGEQIDTVAAILGGYGLLMVLAQVRLFPTYVRLPFMPSTWSFTFSWAAVATAGIAWLEALRPPAYPVWQYALLAAITLLIGSIATRTIVALATGRLWPGPAPAPVTAGRPLPGRGPARDGARR</sequence>
<evidence type="ECO:0008006" key="9">
    <source>
        <dbReference type="Google" id="ProtNLM"/>
    </source>
</evidence>
<keyword evidence="2 6" id="KW-0812">Transmembrane</keyword>
<gene>
    <name evidence="7" type="ORF">GCM10022236_05350</name>
</gene>
<dbReference type="EMBL" id="BAABAB010000005">
    <property type="protein sequence ID" value="GAA3606442.1"/>
    <property type="molecule type" value="Genomic_DNA"/>
</dbReference>
<dbReference type="Gene3D" id="1.50.10.150">
    <property type="entry name" value="Voltage-dependent anion channel"/>
    <property type="match status" value="1"/>
</dbReference>
<comment type="subcellular location">
    <subcellularLocation>
        <location evidence="1">Membrane</location>
        <topology evidence="1">Multi-pass membrane protein</topology>
    </subcellularLocation>
</comment>